<dbReference type="NCBIfam" id="TIGR01059">
    <property type="entry name" value="gyrB"/>
    <property type="match status" value="1"/>
</dbReference>
<dbReference type="InterPro" id="IPR020568">
    <property type="entry name" value="Ribosomal_Su5_D2-typ_SF"/>
</dbReference>
<evidence type="ECO:0000256" key="12">
    <source>
        <dbReference type="ARBA" id="ARBA00023235"/>
    </source>
</evidence>
<evidence type="ECO:0000256" key="3">
    <source>
        <dbReference type="ARBA" id="ARBA00012895"/>
    </source>
</evidence>
<evidence type="ECO:0000313" key="16">
    <source>
        <dbReference type="Proteomes" id="UP001161423"/>
    </source>
</evidence>
<dbReference type="CDD" id="cd00822">
    <property type="entry name" value="TopoII_Trans_DNA_gyrase"/>
    <property type="match status" value="1"/>
</dbReference>
<feature type="binding site" evidence="13">
    <location>
        <position position="502"/>
    </location>
    <ligand>
        <name>Mg(2+)</name>
        <dbReference type="ChEBI" id="CHEBI:18420"/>
        <label>1</label>
        <note>catalytic</note>
    </ligand>
</feature>
<dbReference type="Pfam" id="PF21249">
    <property type="entry name" value="GyrB_hook"/>
    <property type="match status" value="1"/>
</dbReference>
<dbReference type="InterPro" id="IPR049353">
    <property type="entry name" value="GyrB_hook"/>
</dbReference>
<dbReference type="InterPro" id="IPR036890">
    <property type="entry name" value="HATPase_C_sf"/>
</dbReference>
<dbReference type="Pfam" id="PF01751">
    <property type="entry name" value="Toprim"/>
    <property type="match status" value="1"/>
</dbReference>
<keyword evidence="5 13" id="KW-0963">Cytoplasm</keyword>
<evidence type="ECO:0000256" key="10">
    <source>
        <dbReference type="ARBA" id="ARBA00023029"/>
    </source>
</evidence>
<keyword evidence="7 13" id="KW-0547">Nucleotide-binding</keyword>
<evidence type="ECO:0000256" key="5">
    <source>
        <dbReference type="ARBA" id="ARBA00022490"/>
    </source>
</evidence>
<comment type="subcellular location">
    <subcellularLocation>
        <location evidence="13">Cytoplasm</location>
    </subcellularLocation>
</comment>
<keyword evidence="6 13" id="KW-0479">Metal-binding</keyword>
<evidence type="ECO:0000259" key="14">
    <source>
        <dbReference type="PROSITE" id="PS50880"/>
    </source>
</evidence>
<dbReference type="InterPro" id="IPR034160">
    <property type="entry name" value="TOPRIM_GyrB"/>
</dbReference>
<keyword evidence="10 13" id="KW-0799">Topoisomerase</keyword>
<dbReference type="InterPro" id="IPR001241">
    <property type="entry name" value="Topo_IIA"/>
</dbReference>
<dbReference type="Gene3D" id="3.30.230.10">
    <property type="match status" value="1"/>
</dbReference>
<comment type="similarity">
    <text evidence="2 13">Belongs to the type II topoisomerase GyrB family.</text>
</comment>
<proteinExistence type="inferred from homology"/>
<dbReference type="Proteomes" id="UP001161423">
    <property type="component" value="Unassembled WGS sequence"/>
</dbReference>
<dbReference type="NCBIfam" id="NF011501">
    <property type="entry name" value="PRK14939.1"/>
    <property type="match status" value="1"/>
</dbReference>
<dbReference type="InterPro" id="IPR013759">
    <property type="entry name" value="Topo_IIA_B_C"/>
</dbReference>
<protein>
    <recommendedName>
        <fullName evidence="4 13">DNA gyrase subunit B</fullName>
        <ecNumber evidence="3 13">5.6.2.2</ecNumber>
    </recommendedName>
</protein>
<dbReference type="Pfam" id="PF02518">
    <property type="entry name" value="HATPase_c"/>
    <property type="match status" value="1"/>
</dbReference>
<sequence>MTTEKNNNTYDSSNIKVLKGLDAVRKRPGMYIGDTDDGTGLHHMVFEVLDNAIDEALAGHCSEIQVRIHPDDSVSVIDNGRGIPVDIHEEEGVSAAEVIMTVLHAGGKFDDNSYKVSGGLHGVGVSVVNALSKKLAMEIHRNNRVYKQTYTHGVPDSPLTDVADTEITGTKIQFWPSEETFTNVTFDYNILAKRIRELAFLNSGVKIVLTDERNEKTETFFYEGGITAFVQHLNKNKDLIHENIIKISGVRDDVAVELSMQWNDSYQENIYCFTNNIPQRDGGTHLAGFRAALTRTLNQYIESEGLAKKSKVTTSGDDAREGLTAVLSVKVPDPKFSSQTKDKLVSSEVRTIVESYVNEFFHDFLIENPTDAKLIANKMIDAARARDAARKARELTRRKGVLDIAGLPGKLADCQERDPALSELFLVEGDSAGGSAKQGRDRRTQAILPLKGKILNVERARFDKMISSAEVGTLITALGCGIGRDEYDPEKLRYHHIIIMTDADVDGSHIRTLLLTFFYRQMPELIERGHVYIAQPPLYKIKKGKQERYVKDDAEMERYLTEVALTNAKLYPAENAQPIEGTALASLVTEYQTVNSIIGRLSNHYYPAFLDKLVYEPQIPDMNDDAAINAWLANIEVALNKGLPTGTQFKLSIKRQENEPVGTINISYSRHGISTDYHVPGEFFDSTEYQKILVFSNKINGLFGDGARVERGERQQEVSYFSQAVTWLLAEARRGQHVQRYKGLGEMNPDQLWETTMDKSKRRLLQVRINDAIAADETFNTLMGDNVEPRREFIETHALQVSNLDI</sequence>
<keyword evidence="8 13" id="KW-0067">ATP-binding</keyword>
<evidence type="ECO:0000256" key="13">
    <source>
        <dbReference type="HAMAP-Rule" id="MF_01898"/>
    </source>
</evidence>
<feature type="binding site" evidence="13">
    <location>
        <position position="502"/>
    </location>
    <ligand>
        <name>Mg(2+)</name>
        <dbReference type="ChEBI" id="CHEBI:18420"/>
        <label>2</label>
    </ligand>
</feature>
<dbReference type="PROSITE" id="PS50880">
    <property type="entry name" value="TOPRIM"/>
    <property type="match status" value="1"/>
</dbReference>
<dbReference type="InterPro" id="IPR018522">
    <property type="entry name" value="TopoIIA_CS"/>
</dbReference>
<dbReference type="Pfam" id="PF00204">
    <property type="entry name" value="DNA_gyraseB"/>
    <property type="match status" value="1"/>
</dbReference>
<comment type="function">
    <text evidence="13">A type II topoisomerase that negatively supercoils closed circular double-stranded (ds) DNA in an ATP-dependent manner to modulate DNA topology and maintain chromosomes in an underwound state. Negative supercoiling favors strand separation, and DNA replication, transcription, recombination and repair, all of which involve strand separation. Also able to catalyze the interconversion of other topological isomers of dsDNA rings, including catenanes and knotted rings. Type II topoisomerases break and join 2 DNA strands simultaneously in an ATP-dependent manner.</text>
</comment>
<dbReference type="InterPro" id="IPR000565">
    <property type="entry name" value="Topo_IIA_B"/>
</dbReference>
<keyword evidence="11" id="KW-0238">DNA-binding</keyword>
<dbReference type="CDD" id="cd03366">
    <property type="entry name" value="TOPRIM_TopoIIA_GyrB"/>
    <property type="match status" value="1"/>
</dbReference>
<dbReference type="PRINTS" id="PR00418">
    <property type="entry name" value="TPI2FAMILY"/>
</dbReference>
<evidence type="ECO:0000256" key="11">
    <source>
        <dbReference type="ARBA" id="ARBA00023125"/>
    </source>
</evidence>
<reference evidence="15" key="1">
    <citation type="journal article" date="2014" name="Int. J. Syst. Evol. Microbiol.">
        <title>Complete genome of a new Firmicutes species belonging to the dominant human colonic microbiota ('Ruminococcus bicirculans') reveals two chromosomes and a selective capacity to utilize plant glucans.</title>
        <authorList>
            <consortium name="NISC Comparative Sequencing Program"/>
            <person name="Wegmann U."/>
            <person name="Louis P."/>
            <person name="Goesmann A."/>
            <person name="Henrissat B."/>
            <person name="Duncan S.H."/>
            <person name="Flint H.J."/>
        </authorList>
    </citation>
    <scope>NUCLEOTIDE SEQUENCE</scope>
    <source>
        <strain evidence="15">NBRC 102424</strain>
    </source>
</reference>
<keyword evidence="16" id="KW-1185">Reference proteome</keyword>
<dbReference type="InterPro" id="IPR014721">
    <property type="entry name" value="Ribsml_uS5_D2-typ_fold_subgr"/>
</dbReference>
<dbReference type="SUPFAM" id="SSF54211">
    <property type="entry name" value="Ribosomal protein S5 domain 2-like"/>
    <property type="match status" value="1"/>
</dbReference>
<dbReference type="CDD" id="cd16928">
    <property type="entry name" value="HATPase_GyrB-like"/>
    <property type="match status" value="1"/>
</dbReference>
<evidence type="ECO:0000256" key="1">
    <source>
        <dbReference type="ARBA" id="ARBA00000185"/>
    </source>
</evidence>
<evidence type="ECO:0000256" key="9">
    <source>
        <dbReference type="ARBA" id="ARBA00022842"/>
    </source>
</evidence>
<dbReference type="PRINTS" id="PR01159">
    <property type="entry name" value="DNAGYRASEB"/>
</dbReference>
<comment type="cofactor">
    <cofactor evidence="13">
        <name>Mg(2+)</name>
        <dbReference type="ChEBI" id="CHEBI:18420"/>
    </cofactor>
    <cofactor evidence="13">
        <name>Mn(2+)</name>
        <dbReference type="ChEBI" id="CHEBI:29035"/>
    </cofactor>
    <cofactor evidence="13">
        <name>Ca(2+)</name>
        <dbReference type="ChEBI" id="CHEBI:29108"/>
    </cofactor>
    <text evidence="13">Binds two Mg(2+) per subunit. The magnesium ions form salt bridges with both the protein and the DNA. Can also accept other divalent metal cations, such as Mn(2+) or Ca(2+).</text>
</comment>
<keyword evidence="12 13" id="KW-0413">Isomerase</keyword>
<feature type="binding site" evidence="13">
    <location>
        <position position="504"/>
    </location>
    <ligand>
        <name>Mg(2+)</name>
        <dbReference type="ChEBI" id="CHEBI:18420"/>
        <label>2</label>
    </ligand>
</feature>
<keyword evidence="9 13" id="KW-0460">Magnesium</keyword>
<evidence type="ECO:0000313" key="15">
    <source>
        <dbReference type="EMBL" id="GLQ00739.1"/>
    </source>
</evidence>
<dbReference type="InterPro" id="IPR011557">
    <property type="entry name" value="GyrB"/>
</dbReference>
<evidence type="ECO:0000256" key="4">
    <source>
        <dbReference type="ARBA" id="ARBA00019166"/>
    </source>
</evidence>
<feature type="binding site" evidence="13">
    <location>
        <position position="428"/>
    </location>
    <ligand>
        <name>Mg(2+)</name>
        <dbReference type="ChEBI" id="CHEBI:18420"/>
        <label>1</label>
        <note>catalytic</note>
    </ligand>
</feature>
<dbReference type="EMBL" id="BSND01000013">
    <property type="protein sequence ID" value="GLQ00739.1"/>
    <property type="molecule type" value="Genomic_DNA"/>
</dbReference>
<evidence type="ECO:0000256" key="2">
    <source>
        <dbReference type="ARBA" id="ARBA00010708"/>
    </source>
</evidence>
<gene>
    <name evidence="13 15" type="primary">gyrB</name>
    <name evidence="15" type="ORF">GCM10007891_25920</name>
</gene>
<dbReference type="InterPro" id="IPR003594">
    <property type="entry name" value="HATPase_dom"/>
</dbReference>
<feature type="domain" description="Toprim" evidence="14">
    <location>
        <begin position="422"/>
        <end position="537"/>
    </location>
</feature>
<dbReference type="RefSeq" id="WP_007144255.1">
    <property type="nucleotide sequence ID" value="NZ_BSND01000013.1"/>
</dbReference>
<comment type="catalytic activity">
    <reaction evidence="1 13">
        <text>ATP-dependent breakage, passage and rejoining of double-stranded DNA.</text>
        <dbReference type="EC" id="5.6.2.2"/>
    </reaction>
</comment>
<evidence type="ECO:0000256" key="8">
    <source>
        <dbReference type="ARBA" id="ARBA00022840"/>
    </source>
</evidence>
<organism evidence="15 16">
    <name type="scientific">Methylophaga thalassica</name>
    <dbReference type="NCBI Taxonomy" id="40223"/>
    <lineage>
        <taxon>Bacteria</taxon>
        <taxon>Pseudomonadati</taxon>
        <taxon>Pseudomonadota</taxon>
        <taxon>Gammaproteobacteria</taxon>
        <taxon>Thiotrichales</taxon>
        <taxon>Piscirickettsiaceae</taxon>
        <taxon>Methylophaga</taxon>
    </lineage>
</organism>
<evidence type="ECO:0000256" key="7">
    <source>
        <dbReference type="ARBA" id="ARBA00022741"/>
    </source>
</evidence>
<dbReference type="InterPro" id="IPR013506">
    <property type="entry name" value="Topo_IIA_bsu_dom2"/>
</dbReference>
<dbReference type="SMART" id="SM00387">
    <property type="entry name" value="HATPase_c"/>
    <property type="match status" value="1"/>
</dbReference>
<dbReference type="PANTHER" id="PTHR45866:SF1">
    <property type="entry name" value="DNA GYRASE SUBUNIT B, MITOCHONDRIAL"/>
    <property type="match status" value="1"/>
</dbReference>
<dbReference type="SUPFAM" id="SSF56719">
    <property type="entry name" value="Type II DNA topoisomerase"/>
    <property type="match status" value="1"/>
</dbReference>
<dbReference type="EC" id="5.6.2.2" evidence="3 13"/>
<dbReference type="InterPro" id="IPR006171">
    <property type="entry name" value="TOPRIM_dom"/>
</dbReference>
<dbReference type="SMART" id="SM00433">
    <property type="entry name" value="TOP2c"/>
    <property type="match status" value="1"/>
</dbReference>
<reference evidence="15" key="2">
    <citation type="submission" date="2023-01" db="EMBL/GenBank/DDBJ databases">
        <title>Draft genome sequence of Methylophaga thalassica strain NBRC 102424.</title>
        <authorList>
            <person name="Sun Q."/>
            <person name="Mori K."/>
        </authorList>
    </citation>
    <scope>NUCLEOTIDE SEQUENCE</scope>
    <source>
        <strain evidence="15">NBRC 102424</strain>
    </source>
</reference>
<name>A0ABQ5TXH6_9GAMM</name>
<comment type="caution">
    <text evidence="15">The sequence shown here is derived from an EMBL/GenBank/DDBJ whole genome shotgun (WGS) entry which is preliminary data.</text>
</comment>
<feature type="site" description="Interaction with DNA" evidence="13">
    <location>
        <position position="453"/>
    </location>
</feature>
<dbReference type="Gene3D" id="3.10.20.690">
    <property type="match status" value="1"/>
</dbReference>
<dbReference type="PANTHER" id="PTHR45866">
    <property type="entry name" value="DNA GYRASE/TOPOISOMERASE SUBUNIT B"/>
    <property type="match status" value="1"/>
</dbReference>
<dbReference type="InterPro" id="IPR002288">
    <property type="entry name" value="DNA_gyrase_B_C"/>
</dbReference>
<dbReference type="SUPFAM" id="SSF55874">
    <property type="entry name" value="ATPase domain of HSP90 chaperone/DNA topoisomerase II/histidine kinase"/>
    <property type="match status" value="1"/>
</dbReference>
<evidence type="ECO:0000256" key="6">
    <source>
        <dbReference type="ARBA" id="ARBA00022723"/>
    </source>
</evidence>
<dbReference type="Gene3D" id="3.30.565.10">
    <property type="entry name" value="Histidine kinase-like ATPase, C-terminal domain"/>
    <property type="match status" value="1"/>
</dbReference>
<dbReference type="NCBIfam" id="NF004189">
    <property type="entry name" value="PRK05644.1"/>
    <property type="match status" value="1"/>
</dbReference>
<accession>A0ABQ5TXH6</accession>
<dbReference type="Gene3D" id="3.40.50.670">
    <property type="match status" value="2"/>
</dbReference>
<comment type="miscellaneous">
    <text evidence="13">Few gyrases are as efficient as E.coli at forming negative supercoils. Not all organisms have 2 type II topoisomerases; in organisms with a single type II topoisomerase this enzyme also has to decatenate newly replicated chromosomes.</text>
</comment>
<dbReference type="HAMAP" id="MF_01898">
    <property type="entry name" value="GyrB"/>
    <property type="match status" value="1"/>
</dbReference>
<feature type="site" description="Interaction with DNA" evidence="13">
    <location>
        <position position="456"/>
    </location>
</feature>
<dbReference type="InterPro" id="IPR013760">
    <property type="entry name" value="Topo_IIA-like_dom_sf"/>
</dbReference>
<comment type="subunit">
    <text evidence="13">Heterotetramer, composed of two GyrA and two GyrB chains. In the heterotetramer, GyrA contains the active site tyrosine that forms a transient covalent intermediate with DNA, while GyrB binds cofactors and catalyzes ATP hydrolysis.</text>
</comment>
<dbReference type="PROSITE" id="PS00177">
    <property type="entry name" value="TOPOISOMERASE_II"/>
    <property type="match status" value="1"/>
</dbReference>
<dbReference type="Pfam" id="PF18053">
    <property type="entry name" value="GyrB_insert"/>
    <property type="match status" value="1"/>
</dbReference>
<dbReference type="Pfam" id="PF00986">
    <property type="entry name" value="DNA_gyraseB_C"/>
    <property type="match status" value="1"/>
</dbReference>
<dbReference type="InterPro" id="IPR041423">
    <property type="entry name" value="GyrB_insert"/>
</dbReference>